<dbReference type="Gramene" id="C.cajan_09480.t">
    <property type="protein sequence ID" value="C.cajan_09480.t"/>
    <property type="gene ID" value="C.cajan_09480"/>
</dbReference>
<organism evidence="2 3">
    <name type="scientific">Cajanus cajan</name>
    <name type="common">Pigeon pea</name>
    <name type="synonym">Cajanus indicus</name>
    <dbReference type="NCBI Taxonomy" id="3821"/>
    <lineage>
        <taxon>Eukaryota</taxon>
        <taxon>Viridiplantae</taxon>
        <taxon>Streptophyta</taxon>
        <taxon>Embryophyta</taxon>
        <taxon>Tracheophyta</taxon>
        <taxon>Spermatophyta</taxon>
        <taxon>Magnoliopsida</taxon>
        <taxon>eudicotyledons</taxon>
        <taxon>Gunneridae</taxon>
        <taxon>Pentapetalae</taxon>
        <taxon>rosids</taxon>
        <taxon>fabids</taxon>
        <taxon>Fabales</taxon>
        <taxon>Fabaceae</taxon>
        <taxon>Papilionoideae</taxon>
        <taxon>50 kb inversion clade</taxon>
        <taxon>NPAAA clade</taxon>
        <taxon>indigoferoid/millettioid clade</taxon>
        <taxon>Phaseoleae</taxon>
        <taxon>Cajanus</taxon>
    </lineage>
</organism>
<protein>
    <submittedName>
        <fullName evidence="2">Uncharacterized protein</fullName>
    </submittedName>
</protein>
<dbReference type="AlphaFoldDB" id="A0A151TU53"/>
<keyword evidence="1" id="KW-1133">Transmembrane helix</keyword>
<evidence type="ECO:0000313" key="3">
    <source>
        <dbReference type="Proteomes" id="UP000075243"/>
    </source>
</evidence>
<sequence>MIALLMFKTPLRRLIRMGLDRLKSVAVLFLSIYNMFKIQKREIEEGVVVNPINQVLMANHLLQATLMVMCIFLTFLFSFVHFFYEFLT</sequence>
<dbReference type="Proteomes" id="UP000075243">
    <property type="component" value="Chromosome 3"/>
</dbReference>
<dbReference type="EMBL" id="CM003605">
    <property type="protein sequence ID" value="KYP70528.1"/>
    <property type="molecule type" value="Genomic_DNA"/>
</dbReference>
<accession>A0A151TU53</accession>
<keyword evidence="1" id="KW-0812">Transmembrane</keyword>
<dbReference type="STRING" id="3821.A0A151TU53"/>
<keyword evidence="1" id="KW-0472">Membrane</keyword>
<name>A0A151TU53_CAJCA</name>
<gene>
    <name evidence="2" type="ORF">KK1_009748</name>
</gene>
<reference evidence="2 3" key="1">
    <citation type="journal article" date="2012" name="Nat. Biotechnol.">
        <title>Draft genome sequence of pigeonpea (Cajanus cajan), an orphan legume crop of resource-poor farmers.</title>
        <authorList>
            <person name="Varshney R.K."/>
            <person name="Chen W."/>
            <person name="Li Y."/>
            <person name="Bharti A.K."/>
            <person name="Saxena R.K."/>
            <person name="Schlueter J.A."/>
            <person name="Donoghue M.T."/>
            <person name="Azam S."/>
            <person name="Fan G."/>
            <person name="Whaley A.M."/>
            <person name="Farmer A.D."/>
            <person name="Sheridan J."/>
            <person name="Iwata A."/>
            <person name="Tuteja R."/>
            <person name="Penmetsa R.V."/>
            <person name="Wu W."/>
            <person name="Upadhyaya H.D."/>
            <person name="Yang S.P."/>
            <person name="Shah T."/>
            <person name="Saxena K.B."/>
            <person name="Michael T."/>
            <person name="McCombie W.R."/>
            <person name="Yang B."/>
            <person name="Zhang G."/>
            <person name="Yang H."/>
            <person name="Wang J."/>
            <person name="Spillane C."/>
            <person name="Cook D.R."/>
            <person name="May G.D."/>
            <person name="Xu X."/>
            <person name="Jackson S.A."/>
        </authorList>
    </citation>
    <scope>NUCLEOTIDE SEQUENCE [LARGE SCALE GENOMIC DNA]</scope>
    <source>
        <strain evidence="3">cv. Asha</strain>
    </source>
</reference>
<evidence type="ECO:0000313" key="2">
    <source>
        <dbReference type="EMBL" id="KYP70528.1"/>
    </source>
</evidence>
<evidence type="ECO:0000256" key="1">
    <source>
        <dbReference type="SAM" id="Phobius"/>
    </source>
</evidence>
<keyword evidence="3" id="KW-1185">Reference proteome</keyword>
<feature type="transmembrane region" description="Helical" evidence="1">
    <location>
        <begin position="60"/>
        <end position="84"/>
    </location>
</feature>
<proteinExistence type="predicted"/>